<dbReference type="SMART" id="SM00028">
    <property type="entry name" value="TPR"/>
    <property type="match status" value="2"/>
</dbReference>
<proteinExistence type="predicted"/>
<dbReference type="SUPFAM" id="SSF48452">
    <property type="entry name" value="TPR-like"/>
    <property type="match status" value="1"/>
</dbReference>
<dbReference type="InterPro" id="IPR011990">
    <property type="entry name" value="TPR-like_helical_dom_sf"/>
</dbReference>
<dbReference type="Gene3D" id="2.160.20.10">
    <property type="entry name" value="Single-stranded right-handed beta-helix, Pectin lyase-like"/>
    <property type="match status" value="2"/>
</dbReference>
<gene>
    <name evidence="4" type="ORF">MEDL_16467</name>
</gene>
<dbReference type="EMBL" id="CAJPWZ010000870">
    <property type="protein sequence ID" value="CAG2201873.1"/>
    <property type="molecule type" value="Genomic_DNA"/>
</dbReference>
<dbReference type="AlphaFoldDB" id="A0A8S3R4J0"/>
<keyword evidence="1" id="KW-0677">Repeat</keyword>
<dbReference type="Pfam" id="PF13229">
    <property type="entry name" value="Beta_helix"/>
    <property type="match status" value="2"/>
</dbReference>
<dbReference type="SMART" id="SM00710">
    <property type="entry name" value="PbH1"/>
    <property type="match status" value="6"/>
</dbReference>
<keyword evidence="5" id="KW-1185">Reference proteome</keyword>
<organism evidence="4 5">
    <name type="scientific">Mytilus edulis</name>
    <name type="common">Blue mussel</name>
    <dbReference type="NCBI Taxonomy" id="6550"/>
    <lineage>
        <taxon>Eukaryota</taxon>
        <taxon>Metazoa</taxon>
        <taxon>Spiralia</taxon>
        <taxon>Lophotrochozoa</taxon>
        <taxon>Mollusca</taxon>
        <taxon>Bivalvia</taxon>
        <taxon>Autobranchia</taxon>
        <taxon>Pteriomorphia</taxon>
        <taxon>Mytilida</taxon>
        <taxon>Mytiloidea</taxon>
        <taxon>Mytilidae</taxon>
        <taxon>Mytilinae</taxon>
        <taxon>Mytilus</taxon>
    </lineage>
</organism>
<evidence type="ECO:0000256" key="2">
    <source>
        <dbReference type="PROSITE-ProRule" id="PRU00339"/>
    </source>
</evidence>
<dbReference type="OrthoDB" id="6088515at2759"/>
<accession>A0A8S3R4J0</accession>
<reference evidence="4" key="1">
    <citation type="submission" date="2021-03" db="EMBL/GenBank/DDBJ databases">
        <authorList>
            <person name="Bekaert M."/>
        </authorList>
    </citation>
    <scope>NUCLEOTIDE SEQUENCE</scope>
</reference>
<dbReference type="Proteomes" id="UP000683360">
    <property type="component" value="Unassembled WGS sequence"/>
</dbReference>
<evidence type="ECO:0000313" key="4">
    <source>
        <dbReference type="EMBL" id="CAG2201873.1"/>
    </source>
</evidence>
<evidence type="ECO:0000313" key="5">
    <source>
        <dbReference type="Proteomes" id="UP000683360"/>
    </source>
</evidence>
<name>A0A8S3R4J0_MYTED</name>
<comment type="caution">
    <text evidence="4">The sequence shown here is derived from an EMBL/GenBank/DDBJ whole genome shotgun (WGS) entry which is preliminary data.</text>
</comment>
<dbReference type="InterPro" id="IPR019734">
    <property type="entry name" value="TPR_rpt"/>
</dbReference>
<feature type="domain" description="Right handed beta helix" evidence="3">
    <location>
        <begin position="311"/>
        <end position="413"/>
    </location>
</feature>
<evidence type="ECO:0000259" key="3">
    <source>
        <dbReference type="Pfam" id="PF13229"/>
    </source>
</evidence>
<dbReference type="InterPro" id="IPR006626">
    <property type="entry name" value="PbH1"/>
</dbReference>
<evidence type="ECO:0000256" key="1">
    <source>
        <dbReference type="ARBA" id="ARBA00022737"/>
    </source>
</evidence>
<feature type="domain" description="Right handed beta helix" evidence="3">
    <location>
        <begin position="200"/>
        <end position="299"/>
    </location>
</feature>
<dbReference type="InterPro" id="IPR012334">
    <property type="entry name" value="Pectin_lyas_fold"/>
</dbReference>
<keyword evidence="2" id="KW-0802">TPR repeat</keyword>
<feature type="repeat" description="TPR" evidence="2">
    <location>
        <begin position="78"/>
        <end position="111"/>
    </location>
</feature>
<dbReference type="PANTHER" id="PTHR22990">
    <property type="entry name" value="F-BOX ONLY PROTEIN"/>
    <property type="match status" value="1"/>
</dbReference>
<dbReference type="PROSITE" id="PS50005">
    <property type="entry name" value="TPR"/>
    <property type="match status" value="1"/>
</dbReference>
<dbReference type="PANTHER" id="PTHR22990:SF15">
    <property type="entry name" value="F-BOX ONLY PROTEIN 10"/>
    <property type="match status" value="1"/>
</dbReference>
<sequence length="467" mass="52247">MHVQNLLQSRSLCWRMKDLLFRIVCQQFCHYSLKTLLTDETEMLRMKGNEAFKDNRYHDAIQYYSEGIRFSKEDLVDVRLFSNRSLMYLKINDYENALKDAEKCIILAPTQWKAHCWKAYAMANLVKNGDLPAEFEKKCPNRSHLDAIATFYRCKISNGWKGCDDFPKCNGGSGCVTNTGECNREGKNQGFANFASGQVGYPGIWVGSGGKLIVQNCVLDRCGGGGVLADGNKACLEIRHCTIQNMRQMGVEARNGGMVKVEDNVIIDNQFHGIAIAPRGYAVISRNLIQGNGQEGIFCGGMLNPNSSHMLEMKSDETSQAIITKNTIIQNGLSGMSLDGGTYEVSGNKIIDNWLWGMMIKSRSSVYIVGNDIFENKCGGIRIGTNYSASVIIDGNTIRDHTGPDIFAINSSEIGYKDNVKTEIETMFANMQFAEERLEYSRPPIITNRNIRRNNNTGVNTPKKQFK</sequence>
<dbReference type="SUPFAM" id="SSF51126">
    <property type="entry name" value="Pectin lyase-like"/>
    <property type="match status" value="1"/>
</dbReference>
<dbReference type="InterPro" id="IPR051550">
    <property type="entry name" value="SCF-Subunits/Alg-Epimerases"/>
</dbReference>
<protein>
    <submittedName>
        <fullName evidence="4">STIP1</fullName>
    </submittedName>
</protein>
<dbReference type="InterPro" id="IPR011050">
    <property type="entry name" value="Pectin_lyase_fold/virulence"/>
</dbReference>
<dbReference type="InterPro" id="IPR039448">
    <property type="entry name" value="Beta_helix"/>
</dbReference>
<dbReference type="Gene3D" id="1.25.40.10">
    <property type="entry name" value="Tetratricopeptide repeat domain"/>
    <property type="match status" value="1"/>
</dbReference>